<dbReference type="Gene3D" id="3.30.70.330">
    <property type="match status" value="3"/>
</dbReference>
<evidence type="ECO:0000256" key="4">
    <source>
        <dbReference type="SAM" id="MobiDB-lite"/>
    </source>
</evidence>
<proteinExistence type="predicted"/>
<dbReference type="InterPro" id="IPR035979">
    <property type="entry name" value="RBD_domain_sf"/>
</dbReference>
<keyword evidence="2 3" id="KW-0694">RNA-binding</keyword>
<evidence type="ECO:0000313" key="7">
    <source>
        <dbReference type="EMBL" id="KAK6589794.1"/>
    </source>
</evidence>
<dbReference type="FunFam" id="3.30.70.330:FF:000359">
    <property type="entry name" value="CUGBP Elav-like family member 2"/>
    <property type="match status" value="1"/>
</dbReference>
<accession>A0AAV9XZP1</accession>
<dbReference type="InterPro" id="IPR052462">
    <property type="entry name" value="SLIRP/GR-RBP-like"/>
</dbReference>
<dbReference type="PROSITE" id="PS01159">
    <property type="entry name" value="WW_DOMAIN_1"/>
    <property type="match status" value="1"/>
</dbReference>
<dbReference type="InterPro" id="IPR000504">
    <property type="entry name" value="RRM_dom"/>
</dbReference>
<dbReference type="GO" id="GO:1990904">
    <property type="term" value="C:ribonucleoprotein complex"/>
    <property type="evidence" value="ECO:0007669"/>
    <property type="project" value="InterPro"/>
</dbReference>
<dbReference type="Proteomes" id="UP001311799">
    <property type="component" value="Unassembled WGS sequence"/>
</dbReference>
<dbReference type="SUPFAM" id="SSF51045">
    <property type="entry name" value="WW domain"/>
    <property type="match status" value="1"/>
</dbReference>
<dbReference type="InterPro" id="IPR036020">
    <property type="entry name" value="WW_dom_sf"/>
</dbReference>
<feature type="region of interest" description="Disordered" evidence="4">
    <location>
        <begin position="64"/>
        <end position="129"/>
    </location>
</feature>
<dbReference type="AlphaFoldDB" id="A0AAV9XZP1"/>
<evidence type="ECO:0000313" key="8">
    <source>
        <dbReference type="Proteomes" id="UP001311799"/>
    </source>
</evidence>
<comment type="caution">
    <text evidence="7">The sequence shown here is derived from an EMBL/GenBank/DDBJ whole genome shotgun (WGS) entry which is preliminary data.</text>
</comment>
<dbReference type="Pfam" id="PF00397">
    <property type="entry name" value="WW"/>
    <property type="match status" value="1"/>
</dbReference>
<sequence>MEEDITKEIIEEEMNLNEENLTIRACISDLKEDEYGNSSLEGKEKTSFPTSSITETLIVNKKKTGNKSCSTSNSKKDDRTNKIIGNTEKESTIADAESSFSSCSCSSGSNSHSKNKDDDKSVNCDNNLSKRDDNKINNIATGLNRKKYPHTNNNDFNQYNHLNVSNNLGIYHGHHGIRHIGHARSGNVNMNCLIPSAYPAPNVEIKLFVSRLPTNIDEEGLRKLFILYGKVVNITIIREKNTGVHKGAAVVTMESIAQADFAIRELNSVKVLDELRGPLKVQYSVGESDRLGFETESCIPGVDQVKLFVGALPKNITEDEIRNIFSPYGYIDEIHIMREHQTGIGKGCAFIKYSYKEQGIFAIKLLNGSLTMSGVNRPIEIRFASKNKINSNNIRFYLGNQTLSFGIDKSHIPLDSKNNIIVSSFQQKKNFSSNIKLLNEIVNKNNNNKSLREGAGVANNNSKSDSKLLSSQYNNKQYFYCNQNINNIFQTCQKKTDNNYLNVLSSPKTKQNTLNGRKMGVSYNQNQNNRRISSLLYNNGVPISSSTNSSGTVNNLMHSRQKLLVLEGENTSTSNITGTGADGNCSSSNNSDGSNSSGNDNDVLSTELERKVTLGNILTRPKVLTTVGVNINNGSIATGTSTSVSGNSAMNSVIIGGRNTKLNMDSTKLSLSTMKANLMPRCIGVWKEYFTFDGRPYYYNELTKITQWEVPSEFANLVSNYSNKEVVGPPGANIFIFNVPYEWNKKTLFALFHKFGTILSVHLMLDKGNKRNKGVAFVSYDNINSAAEAVNCMNGFMTKQGRRLKVSIKQGQERFVQHLINGNQITGSNIDCINDNDDINYTDFTHKNRIESNHTYKDNRNDTEKSNTGANYTEINNTNTKANDNINTNTNHDCNDNLFDENGTCTKDNEVLLVRECISDKDAG</sequence>
<feature type="compositionally biased region" description="Basic and acidic residues" evidence="4">
    <location>
        <begin position="74"/>
        <end position="92"/>
    </location>
</feature>
<dbReference type="CDD" id="cd00201">
    <property type="entry name" value="WW"/>
    <property type="match status" value="1"/>
</dbReference>
<gene>
    <name evidence="7" type="ORF">RS030_192932</name>
</gene>
<dbReference type="GO" id="GO:0003723">
    <property type="term" value="F:RNA binding"/>
    <property type="evidence" value="ECO:0007669"/>
    <property type="project" value="UniProtKB-UniRule"/>
</dbReference>
<dbReference type="InterPro" id="IPR012677">
    <property type="entry name" value="Nucleotide-bd_a/b_plait_sf"/>
</dbReference>
<keyword evidence="1" id="KW-0677">Repeat</keyword>
<evidence type="ECO:0000256" key="2">
    <source>
        <dbReference type="ARBA" id="ARBA00022884"/>
    </source>
</evidence>
<keyword evidence="8" id="KW-1185">Reference proteome</keyword>
<organism evidence="7 8">
    <name type="scientific">Cryptosporidium xiaoi</name>
    <dbReference type="NCBI Taxonomy" id="659607"/>
    <lineage>
        <taxon>Eukaryota</taxon>
        <taxon>Sar</taxon>
        <taxon>Alveolata</taxon>
        <taxon>Apicomplexa</taxon>
        <taxon>Conoidasida</taxon>
        <taxon>Coccidia</taxon>
        <taxon>Eucoccidiorida</taxon>
        <taxon>Eimeriorina</taxon>
        <taxon>Cryptosporidiidae</taxon>
        <taxon>Cryptosporidium</taxon>
    </lineage>
</organism>
<reference evidence="7 8" key="1">
    <citation type="submission" date="2023-10" db="EMBL/GenBank/DDBJ databases">
        <title>Comparative genomics analysis reveals potential genetic determinants of host preference in Cryptosporidium xiaoi.</title>
        <authorList>
            <person name="Xiao L."/>
            <person name="Li J."/>
        </authorList>
    </citation>
    <scope>NUCLEOTIDE SEQUENCE [LARGE SCALE GENOMIC DNA]</scope>
    <source>
        <strain evidence="7 8">52996</strain>
    </source>
</reference>
<dbReference type="PRINTS" id="PR00961">
    <property type="entry name" value="HUDSXLRNA"/>
</dbReference>
<protein>
    <submittedName>
        <fullName evidence="7">RNA binding</fullName>
    </submittedName>
</protein>
<dbReference type="Pfam" id="PF00076">
    <property type="entry name" value="RRM_1"/>
    <property type="match status" value="3"/>
</dbReference>
<dbReference type="SMART" id="SM00456">
    <property type="entry name" value="WW"/>
    <property type="match status" value="1"/>
</dbReference>
<feature type="domain" description="RRM" evidence="6">
    <location>
        <begin position="205"/>
        <end position="286"/>
    </location>
</feature>
<feature type="region of interest" description="Disordered" evidence="4">
    <location>
        <begin position="574"/>
        <end position="602"/>
    </location>
</feature>
<dbReference type="InterPro" id="IPR001202">
    <property type="entry name" value="WW_dom"/>
</dbReference>
<dbReference type="Gene3D" id="2.20.70.10">
    <property type="match status" value="1"/>
</dbReference>
<feature type="compositionally biased region" description="Low complexity" evidence="4">
    <location>
        <begin position="582"/>
        <end position="602"/>
    </location>
</feature>
<evidence type="ECO:0000259" key="5">
    <source>
        <dbReference type="PROSITE" id="PS50020"/>
    </source>
</evidence>
<feature type="domain" description="RRM" evidence="6">
    <location>
        <begin position="305"/>
        <end position="386"/>
    </location>
</feature>
<dbReference type="PANTHER" id="PTHR48027">
    <property type="entry name" value="HETEROGENEOUS NUCLEAR RIBONUCLEOPROTEIN 87F-RELATED"/>
    <property type="match status" value="1"/>
</dbReference>
<evidence type="ECO:0000256" key="3">
    <source>
        <dbReference type="PROSITE-ProRule" id="PRU00176"/>
    </source>
</evidence>
<feature type="compositionally biased region" description="Low complexity" evidence="4">
    <location>
        <begin position="98"/>
        <end position="112"/>
    </location>
</feature>
<evidence type="ECO:0000259" key="6">
    <source>
        <dbReference type="PROSITE" id="PS50102"/>
    </source>
</evidence>
<dbReference type="PROSITE" id="PS50020">
    <property type="entry name" value="WW_DOMAIN_2"/>
    <property type="match status" value="1"/>
</dbReference>
<dbReference type="PROSITE" id="PS50102">
    <property type="entry name" value="RRM"/>
    <property type="match status" value="3"/>
</dbReference>
<dbReference type="SMART" id="SM00360">
    <property type="entry name" value="RRM"/>
    <property type="match status" value="3"/>
</dbReference>
<dbReference type="InterPro" id="IPR002343">
    <property type="entry name" value="Hud_Sxl_RNA"/>
</dbReference>
<feature type="domain" description="RRM" evidence="6">
    <location>
        <begin position="732"/>
        <end position="811"/>
    </location>
</feature>
<feature type="domain" description="WW" evidence="5">
    <location>
        <begin position="686"/>
        <end position="713"/>
    </location>
</feature>
<evidence type="ECO:0000256" key="1">
    <source>
        <dbReference type="ARBA" id="ARBA00022737"/>
    </source>
</evidence>
<dbReference type="SUPFAM" id="SSF54928">
    <property type="entry name" value="RNA-binding domain, RBD"/>
    <property type="match status" value="3"/>
</dbReference>
<feature type="compositionally biased region" description="Basic and acidic residues" evidence="4">
    <location>
        <begin position="114"/>
        <end position="129"/>
    </location>
</feature>
<dbReference type="EMBL" id="JAWDEY010000010">
    <property type="protein sequence ID" value="KAK6589794.1"/>
    <property type="molecule type" value="Genomic_DNA"/>
</dbReference>
<name>A0AAV9XZP1_9CRYT</name>